<dbReference type="Pfam" id="PF00528">
    <property type="entry name" value="BPD_transp_1"/>
    <property type="match status" value="1"/>
</dbReference>
<dbReference type="InterPro" id="IPR000515">
    <property type="entry name" value="MetI-like"/>
</dbReference>
<feature type="transmembrane region" description="Helical" evidence="7">
    <location>
        <begin position="112"/>
        <end position="132"/>
    </location>
</feature>
<dbReference type="Proteomes" id="UP001055091">
    <property type="component" value="Unassembled WGS sequence"/>
</dbReference>
<evidence type="ECO:0000313" key="9">
    <source>
        <dbReference type="EMBL" id="GKG99344.1"/>
    </source>
</evidence>
<organism evidence="9 10">
    <name type="scientific">Hungatella hathewayi</name>
    <dbReference type="NCBI Taxonomy" id="154046"/>
    <lineage>
        <taxon>Bacteria</taxon>
        <taxon>Bacillati</taxon>
        <taxon>Bacillota</taxon>
        <taxon>Clostridia</taxon>
        <taxon>Lachnospirales</taxon>
        <taxon>Lachnospiraceae</taxon>
        <taxon>Hungatella</taxon>
    </lineage>
</organism>
<sequence>MHRNKQKLRVEHIFPYILIAPSMILIVGFMLFPIISVFHLSIQNYDYNNFAKQGYVGFYNFKKLFTEDKNFIPAIVFTLKWVLTEVSLQLIFGVILGLLLNRRFKGRGIIRSMALVPWAVSGVLTTMLWLMIFDQNVGLFNLILQKAGVPIPALPSWLNDVKLVFPSVALAELWRGVPFFTINILAALQNVPKEIYESCDIDGAGAWQKFRYITLPYLKQTIVLTTMLRFIWEFNSVDMLYTLTGGGPVRMTTTLSIYMMKTSVISGNYGYGSAIGVVVFLTLLVFAAFYMKTSRFGGETD</sequence>
<feature type="transmembrane region" description="Helical" evidence="7">
    <location>
        <begin position="269"/>
        <end position="291"/>
    </location>
</feature>
<dbReference type="Gene3D" id="1.10.3720.10">
    <property type="entry name" value="MetI-like"/>
    <property type="match status" value="1"/>
</dbReference>
<comment type="caution">
    <text evidence="9">The sequence shown here is derived from an EMBL/GenBank/DDBJ whole genome shotgun (WGS) entry which is preliminary data.</text>
</comment>
<keyword evidence="3" id="KW-1003">Cell membrane</keyword>
<dbReference type="PANTHER" id="PTHR43005:SF2">
    <property type="entry name" value="INTEGRAL MEMBRANE SUGAR TRANSPORT PROTEIN"/>
    <property type="match status" value="1"/>
</dbReference>
<evidence type="ECO:0000256" key="6">
    <source>
        <dbReference type="ARBA" id="ARBA00023136"/>
    </source>
</evidence>
<keyword evidence="4 7" id="KW-0812">Transmembrane</keyword>
<name>A0AA37JCX1_9FIRM</name>
<keyword evidence="5 7" id="KW-1133">Transmembrane helix</keyword>
<proteinExistence type="inferred from homology"/>
<evidence type="ECO:0000313" key="10">
    <source>
        <dbReference type="Proteomes" id="UP001055091"/>
    </source>
</evidence>
<feature type="transmembrane region" description="Helical" evidence="7">
    <location>
        <begin position="12"/>
        <end position="35"/>
    </location>
</feature>
<feature type="domain" description="ABC transmembrane type-1" evidence="8">
    <location>
        <begin position="75"/>
        <end position="290"/>
    </location>
</feature>
<gene>
    <name evidence="9" type="ORF">CE91St55_13260</name>
</gene>
<dbReference type="CDD" id="cd06261">
    <property type="entry name" value="TM_PBP2"/>
    <property type="match status" value="1"/>
</dbReference>
<dbReference type="AlphaFoldDB" id="A0AA37JCX1"/>
<keyword evidence="6 7" id="KW-0472">Membrane</keyword>
<evidence type="ECO:0000259" key="8">
    <source>
        <dbReference type="PROSITE" id="PS50928"/>
    </source>
</evidence>
<dbReference type="PROSITE" id="PS50928">
    <property type="entry name" value="ABC_TM1"/>
    <property type="match status" value="1"/>
</dbReference>
<comment type="similarity">
    <text evidence="7">Belongs to the binding-protein-dependent transport system permease family.</text>
</comment>
<keyword evidence="2 7" id="KW-0813">Transport</keyword>
<evidence type="ECO:0000256" key="1">
    <source>
        <dbReference type="ARBA" id="ARBA00004651"/>
    </source>
</evidence>
<dbReference type="SUPFAM" id="SSF161098">
    <property type="entry name" value="MetI-like"/>
    <property type="match status" value="1"/>
</dbReference>
<dbReference type="GO" id="GO:0055085">
    <property type="term" value="P:transmembrane transport"/>
    <property type="evidence" value="ECO:0007669"/>
    <property type="project" value="InterPro"/>
</dbReference>
<evidence type="ECO:0000256" key="3">
    <source>
        <dbReference type="ARBA" id="ARBA00022475"/>
    </source>
</evidence>
<evidence type="ECO:0000256" key="7">
    <source>
        <dbReference type="RuleBase" id="RU363032"/>
    </source>
</evidence>
<dbReference type="PANTHER" id="PTHR43005">
    <property type="entry name" value="BLR7065 PROTEIN"/>
    <property type="match status" value="1"/>
</dbReference>
<dbReference type="GO" id="GO:0005886">
    <property type="term" value="C:plasma membrane"/>
    <property type="evidence" value="ECO:0007669"/>
    <property type="project" value="UniProtKB-SubCell"/>
</dbReference>
<accession>A0AA37JCX1</accession>
<dbReference type="EMBL" id="BQNJ01000001">
    <property type="protein sequence ID" value="GKG99344.1"/>
    <property type="molecule type" value="Genomic_DNA"/>
</dbReference>
<evidence type="ECO:0000256" key="5">
    <source>
        <dbReference type="ARBA" id="ARBA00022989"/>
    </source>
</evidence>
<evidence type="ECO:0000256" key="4">
    <source>
        <dbReference type="ARBA" id="ARBA00022692"/>
    </source>
</evidence>
<protein>
    <submittedName>
        <fullName evidence="9">Transporter</fullName>
    </submittedName>
</protein>
<evidence type="ECO:0000256" key="2">
    <source>
        <dbReference type="ARBA" id="ARBA00022448"/>
    </source>
</evidence>
<dbReference type="InterPro" id="IPR035906">
    <property type="entry name" value="MetI-like_sf"/>
</dbReference>
<reference evidence="9" key="1">
    <citation type="submission" date="2022-01" db="EMBL/GenBank/DDBJ databases">
        <title>Novel bile acid biosynthetic pathways are enriched in the microbiome of centenarians.</title>
        <authorList>
            <person name="Sato Y."/>
            <person name="Atarashi K."/>
            <person name="Plichta R.D."/>
            <person name="Arai Y."/>
            <person name="Sasajima S."/>
            <person name="Kearney M.S."/>
            <person name="Suda W."/>
            <person name="Takeshita K."/>
            <person name="Sasaki T."/>
            <person name="Okamoto S."/>
            <person name="Skelly N.A."/>
            <person name="Okamura Y."/>
            <person name="Vlamakis H."/>
            <person name="Li Y."/>
            <person name="Tanoue T."/>
            <person name="Takei H."/>
            <person name="Nittono H."/>
            <person name="Narushima S."/>
            <person name="Irie J."/>
            <person name="Itoh H."/>
            <person name="Moriya K."/>
            <person name="Sugiura Y."/>
            <person name="Suematsu M."/>
            <person name="Moritoki N."/>
            <person name="Shibata S."/>
            <person name="Littman R.D."/>
            <person name="Fischbach A.M."/>
            <person name="Uwamino Y."/>
            <person name="Inoue T."/>
            <person name="Honda A."/>
            <person name="Hattori M."/>
            <person name="Murai T."/>
            <person name="Xavier J.R."/>
            <person name="Hirose N."/>
            <person name="Honda K."/>
        </authorList>
    </citation>
    <scope>NUCLEOTIDE SEQUENCE</scope>
    <source>
        <strain evidence="9">CE91-St55</strain>
    </source>
</reference>
<feature type="transmembrane region" description="Helical" evidence="7">
    <location>
        <begin position="71"/>
        <end position="100"/>
    </location>
</feature>
<comment type="subcellular location">
    <subcellularLocation>
        <location evidence="1 7">Cell membrane</location>
        <topology evidence="1 7">Multi-pass membrane protein</topology>
    </subcellularLocation>
</comment>